<evidence type="ECO:0000313" key="3">
    <source>
        <dbReference type="Proteomes" id="UP000284706"/>
    </source>
</evidence>
<feature type="compositionally biased region" description="Basic residues" evidence="1">
    <location>
        <begin position="330"/>
        <end position="340"/>
    </location>
</feature>
<dbReference type="InParanoid" id="A0A409W5Y6"/>
<name>A0A409W5Y6_9AGAR</name>
<dbReference type="OrthoDB" id="3259897at2759"/>
<accession>A0A409W5Y6</accession>
<comment type="caution">
    <text evidence="2">The sequence shown here is derived from an EMBL/GenBank/DDBJ whole genome shotgun (WGS) entry which is preliminary data.</text>
</comment>
<dbReference type="Proteomes" id="UP000284706">
    <property type="component" value="Unassembled WGS sequence"/>
</dbReference>
<feature type="region of interest" description="Disordered" evidence="1">
    <location>
        <begin position="305"/>
        <end position="359"/>
    </location>
</feature>
<proteinExistence type="predicted"/>
<protein>
    <submittedName>
        <fullName evidence="2">Uncharacterized protein</fullName>
    </submittedName>
</protein>
<gene>
    <name evidence="2" type="ORF">CVT26_006549</name>
</gene>
<organism evidence="2 3">
    <name type="scientific">Gymnopilus dilepis</name>
    <dbReference type="NCBI Taxonomy" id="231916"/>
    <lineage>
        <taxon>Eukaryota</taxon>
        <taxon>Fungi</taxon>
        <taxon>Dikarya</taxon>
        <taxon>Basidiomycota</taxon>
        <taxon>Agaricomycotina</taxon>
        <taxon>Agaricomycetes</taxon>
        <taxon>Agaricomycetidae</taxon>
        <taxon>Agaricales</taxon>
        <taxon>Agaricineae</taxon>
        <taxon>Hymenogastraceae</taxon>
        <taxon>Gymnopilus</taxon>
    </lineage>
</organism>
<evidence type="ECO:0000256" key="1">
    <source>
        <dbReference type="SAM" id="MobiDB-lite"/>
    </source>
</evidence>
<reference evidence="2 3" key="1">
    <citation type="journal article" date="2018" name="Evol. Lett.">
        <title>Horizontal gene cluster transfer increased hallucinogenic mushroom diversity.</title>
        <authorList>
            <person name="Reynolds H.T."/>
            <person name="Vijayakumar V."/>
            <person name="Gluck-Thaler E."/>
            <person name="Korotkin H.B."/>
            <person name="Matheny P.B."/>
            <person name="Slot J.C."/>
        </authorList>
    </citation>
    <scope>NUCLEOTIDE SEQUENCE [LARGE SCALE GENOMIC DNA]</scope>
    <source>
        <strain evidence="2 3">SRW20</strain>
    </source>
</reference>
<keyword evidence="3" id="KW-1185">Reference proteome</keyword>
<sequence>MRRRANTNLSTDSTRSVSKLVPTSIYSHVSTYRSAKLELQLYSPSLKVHEDGTGPIAVFSDHDQITGKVSIDSTCHHTGRLAISIEGSFSYALPIDWDEPSTSSAVRRHVFLSSTTTIAISASEATSPISVLQNAFVRRRPSLASLNTNVTTSTERSHSFSFSLPQSTRMFEEMPASFVSTKDTSSRDYFEITYKVVAIWEPSDSSDESSRLEVPFLIHPDADFQCIDASATTQESWLELPLRPDRPIPVRCAITLPSSVTFSRSSSIPYFVVFTTTPRSPEVAKEIAADASISVSLIRQVIVTEQNPTMPPSPPLTPSSDESDSSSRPKLLRRVAKSHSRLTMPRRTSEGAISYPRDKPLPNIPTISQSFSDTRTIHHDMCIGFPKRPRQQFDKEGHPSLETIANLPDGLHKTRIHLNKDMLPSVDWAGVSVKYYLDVSVLLGADDLHARIPVRIR</sequence>
<dbReference type="AlphaFoldDB" id="A0A409W5Y6"/>
<dbReference type="STRING" id="231916.A0A409W5Y6"/>
<evidence type="ECO:0000313" key="2">
    <source>
        <dbReference type="EMBL" id="PPQ73923.1"/>
    </source>
</evidence>
<dbReference type="EMBL" id="NHYE01005375">
    <property type="protein sequence ID" value="PPQ73923.1"/>
    <property type="molecule type" value="Genomic_DNA"/>
</dbReference>